<accession>A0AAV9DNA2</accession>
<proteinExistence type="predicted"/>
<comment type="caution">
    <text evidence="2">The sequence shown here is derived from an EMBL/GenBank/DDBJ whole genome shotgun (WGS) entry which is preliminary data.</text>
</comment>
<evidence type="ECO:0000313" key="3">
    <source>
        <dbReference type="Proteomes" id="UP001180020"/>
    </source>
</evidence>
<evidence type="ECO:0000313" key="2">
    <source>
        <dbReference type="EMBL" id="KAK1302599.1"/>
    </source>
</evidence>
<gene>
    <name evidence="2" type="ORF">QJS10_CPB12g01263</name>
</gene>
<feature type="region of interest" description="Disordered" evidence="1">
    <location>
        <begin position="1"/>
        <end position="44"/>
    </location>
</feature>
<organism evidence="2 3">
    <name type="scientific">Acorus calamus</name>
    <name type="common">Sweet flag</name>
    <dbReference type="NCBI Taxonomy" id="4465"/>
    <lineage>
        <taxon>Eukaryota</taxon>
        <taxon>Viridiplantae</taxon>
        <taxon>Streptophyta</taxon>
        <taxon>Embryophyta</taxon>
        <taxon>Tracheophyta</taxon>
        <taxon>Spermatophyta</taxon>
        <taxon>Magnoliopsida</taxon>
        <taxon>Liliopsida</taxon>
        <taxon>Acoraceae</taxon>
        <taxon>Acorus</taxon>
    </lineage>
</organism>
<dbReference type="Proteomes" id="UP001180020">
    <property type="component" value="Unassembled WGS sequence"/>
</dbReference>
<dbReference type="EMBL" id="JAUJYO010000012">
    <property type="protein sequence ID" value="KAK1302599.1"/>
    <property type="molecule type" value="Genomic_DNA"/>
</dbReference>
<name>A0AAV9DNA2_ACOCL</name>
<keyword evidence="3" id="KW-1185">Reference proteome</keyword>
<reference evidence="2" key="2">
    <citation type="submission" date="2023-06" db="EMBL/GenBank/DDBJ databases">
        <authorList>
            <person name="Ma L."/>
            <person name="Liu K.-W."/>
            <person name="Li Z."/>
            <person name="Hsiao Y.-Y."/>
            <person name="Qi Y."/>
            <person name="Fu T."/>
            <person name="Tang G."/>
            <person name="Zhang D."/>
            <person name="Sun W.-H."/>
            <person name="Liu D.-K."/>
            <person name="Li Y."/>
            <person name="Chen G.-Z."/>
            <person name="Liu X.-D."/>
            <person name="Liao X.-Y."/>
            <person name="Jiang Y.-T."/>
            <person name="Yu X."/>
            <person name="Hao Y."/>
            <person name="Huang J."/>
            <person name="Zhao X.-W."/>
            <person name="Ke S."/>
            <person name="Chen Y.-Y."/>
            <person name="Wu W.-L."/>
            <person name="Hsu J.-L."/>
            <person name="Lin Y.-F."/>
            <person name="Huang M.-D."/>
            <person name="Li C.-Y."/>
            <person name="Huang L."/>
            <person name="Wang Z.-W."/>
            <person name="Zhao X."/>
            <person name="Zhong W.-Y."/>
            <person name="Peng D.-H."/>
            <person name="Ahmad S."/>
            <person name="Lan S."/>
            <person name="Zhang J.-S."/>
            <person name="Tsai W.-C."/>
            <person name="Van De Peer Y."/>
            <person name="Liu Z.-J."/>
        </authorList>
    </citation>
    <scope>NUCLEOTIDE SEQUENCE</scope>
    <source>
        <strain evidence="2">CP</strain>
        <tissue evidence="2">Leaves</tissue>
    </source>
</reference>
<protein>
    <submittedName>
        <fullName evidence="2">Uncharacterized protein</fullName>
    </submittedName>
</protein>
<feature type="compositionally biased region" description="Basic residues" evidence="1">
    <location>
        <begin position="27"/>
        <end position="39"/>
    </location>
</feature>
<reference evidence="2" key="1">
    <citation type="journal article" date="2023" name="Nat. Commun.">
        <title>Diploid and tetraploid genomes of Acorus and the evolution of monocots.</title>
        <authorList>
            <person name="Ma L."/>
            <person name="Liu K.W."/>
            <person name="Li Z."/>
            <person name="Hsiao Y.Y."/>
            <person name="Qi Y."/>
            <person name="Fu T."/>
            <person name="Tang G.D."/>
            <person name="Zhang D."/>
            <person name="Sun W.H."/>
            <person name="Liu D.K."/>
            <person name="Li Y."/>
            <person name="Chen G.Z."/>
            <person name="Liu X.D."/>
            <person name="Liao X.Y."/>
            <person name="Jiang Y.T."/>
            <person name="Yu X."/>
            <person name="Hao Y."/>
            <person name="Huang J."/>
            <person name="Zhao X.W."/>
            <person name="Ke S."/>
            <person name="Chen Y.Y."/>
            <person name="Wu W.L."/>
            <person name="Hsu J.L."/>
            <person name="Lin Y.F."/>
            <person name="Huang M.D."/>
            <person name="Li C.Y."/>
            <person name="Huang L."/>
            <person name="Wang Z.W."/>
            <person name="Zhao X."/>
            <person name="Zhong W.Y."/>
            <person name="Peng D.H."/>
            <person name="Ahmad S."/>
            <person name="Lan S."/>
            <person name="Zhang J.S."/>
            <person name="Tsai W.C."/>
            <person name="Van de Peer Y."/>
            <person name="Liu Z.J."/>
        </authorList>
    </citation>
    <scope>NUCLEOTIDE SEQUENCE</scope>
    <source>
        <strain evidence="2">CP</strain>
    </source>
</reference>
<dbReference type="AlphaFoldDB" id="A0AAV9DNA2"/>
<sequence>MPTPSDDPTQRKQGIKVFSSTQELLKQHKKTKKERKQNKQAKADAETMILREKEARQIYATLLNEEESFIRQKSRQNNIQLGDSNSAYFYASVAARKARNTLRKVRLQNGEFTEDPTMVKEESIAYYRKLLNKESGLPIPPIPFLKSLSTSDNLALNAPIPHQSTNYSRMVNGPLRTDGHPLIFRYGKT</sequence>
<evidence type="ECO:0000256" key="1">
    <source>
        <dbReference type="SAM" id="MobiDB-lite"/>
    </source>
</evidence>